<dbReference type="GO" id="GO:0006629">
    <property type="term" value="P:lipid metabolic process"/>
    <property type="evidence" value="ECO:0007669"/>
    <property type="project" value="UniProtKB-ARBA"/>
</dbReference>
<dbReference type="EMBL" id="ML000891">
    <property type="protein sequence ID" value="RKO83743.1"/>
    <property type="molecule type" value="Genomic_DNA"/>
</dbReference>
<dbReference type="Pfam" id="PF00067">
    <property type="entry name" value="p450"/>
    <property type="match status" value="2"/>
</dbReference>
<dbReference type="OrthoDB" id="1470350at2759"/>
<dbReference type="GO" id="GO:0020037">
    <property type="term" value="F:heme binding"/>
    <property type="evidence" value="ECO:0007669"/>
    <property type="project" value="InterPro"/>
</dbReference>
<keyword evidence="3 6" id="KW-0560">Oxidoreductase</keyword>
<evidence type="ECO:0000256" key="4">
    <source>
        <dbReference type="ARBA" id="ARBA00023004"/>
    </source>
</evidence>
<evidence type="ECO:0000256" key="5">
    <source>
        <dbReference type="PIRSR" id="PIRSR602401-1"/>
    </source>
</evidence>
<reference evidence="8" key="1">
    <citation type="journal article" date="2018" name="Nat. Microbiol.">
        <title>Leveraging single-cell genomics to expand the fungal tree of life.</title>
        <authorList>
            <person name="Ahrendt S.R."/>
            <person name="Quandt C.A."/>
            <person name="Ciobanu D."/>
            <person name="Clum A."/>
            <person name="Salamov A."/>
            <person name="Andreopoulos B."/>
            <person name="Cheng J.F."/>
            <person name="Woyke T."/>
            <person name="Pelin A."/>
            <person name="Henrissat B."/>
            <person name="Reynolds N.K."/>
            <person name="Benny G.L."/>
            <person name="Smith M.E."/>
            <person name="James T.Y."/>
            <person name="Grigoriev I.V."/>
        </authorList>
    </citation>
    <scope>NUCLEOTIDE SEQUENCE [LARGE SCALE GENOMIC DNA]</scope>
</reference>
<keyword evidence="4 5" id="KW-0408">Iron</keyword>
<dbReference type="AlphaFoldDB" id="A0A4P9VYB5"/>
<dbReference type="PRINTS" id="PR00385">
    <property type="entry name" value="P450"/>
</dbReference>
<dbReference type="PANTHER" id="PTHR24296">
    <property type="entry name" value="CYTOCHROME P450"/>
    <property type="match status" value="1"/>
</dbReference>
<dbReference type="Gene3D" id="1.10.630.10">
    <property type="entry name" value="Cytochrome P450"/>
    <property type="match status" value="1"/>
</dbReference>
<keyword evidence="2 5" id="KW-0479">Metal-binding</keyword>
<dbReference type="GO" id="GO:0016705">
    <property type="term" value="F:oxidoreductase activity, acting on paired donors, with incorporation or reduction of molecular oxygen"/>
    <property type="evidence" value="ECO:0007669"/>
    <property type="project" value="InterPro"/>
</dbReference>
<gene>
    <name evidence="7" type="ORF">BDK51DRAFT_21562</name>
</gene>
<dbReference type="InterPro" id="IPR001128">
    <property type="entry name" value="Cyt_P450"/>
</dbReference>
<evidence type="ECO:0000256" key="6">
    <source>
        <dbReference type="RuleBase" id="RU000461"/>
    </source>
</evidence>
<evidence type="ECO:0000313" key="7">
    <source>
        <dbReference type="EMBL" id="RKO83743.1"/>
    </source>
</evidence>
<keyword evidence="6" id="KW-0503">Monooxygenase</keyword>
<accession>A0A4P9VYB5</accession>
<keyword evidence="8" id="KW-1185">Reference proteome</keyword>
<dbReference type="GO" id="GO:0004497">
    <property type="term" value="F:monooxygenase activity"/>
    <property type="evidence" value="ECO:0007669"/>
    <property type="project" value="UniProtKB-KW"/>
</dbReference>
<evidence type="ECO:0000313" key="8">
    <source>
        <dbReference type="Proteomes" id="UP000269721"/>
    </source>
</evidence>
<feature type="binding site" description="axial binding residue" evidence="5">
    <location>
        <position position="279"/>
    </location>
    <ligand>
        <name>heme</name>
        <dbReference type="ChEBI" id="CHEBI:30413"/>
    </ligand>
    <ligandPart>
        <name>Fe</name>
        <dbReference type="ChEBI" id="CHEBI:18248"/>
    </ligandPart>
</feature>
<dbReference type="GO" id="GO:0005506">
    <property type="term" value="F:iron ion binding"/>
    <property type="evidence" value="ECO:0007669"/>
    <property type="project" value="InterPro"/>
</dbReference>
<dbReference type="PROSITE" id="PS00086">
    <property type="entry name" value="CYTOCHROME_P450"/>
    <property type="match status" value="1"/>
</dbReference>
<dbReference type="PRINTS" id="PR00463">
    <property type="entry name" value="EP450I"/>
</dbReference>
<dbReference type="InterPro" id="IPR002401">
    <property type="entry name" value="Cyt_P450_E_grp-I"/>
</dbReference>
<dbReference type="InterPro" id="IPR036396">
    <property type="entry name" value="Cyt_P450_sf"/>
</dbReference>
<comment type="cofactor">
    <cofactor evidence="5">
        <name>heme</name>
        <dbReference type="ChEBI" id="CHEBI:30413"/>
    </cofactor>
</comment>
<keyword evidence="5 6" id="KW-0349">Heme</keyword>
<dbReference type="SUPFAM" id="SSF48264">
    <property type="entry name" value="Cytochrome P450"/>
    <property type="match status" value="1"/>
</dbReference>
<dbReference type="Proteomes" id="UP000269721">
    <property type="component" value="Unassembled WGS sequence"/>
</dbReference>
<evidence type="ECO:0000256" key="2">
    <source>
        <dbReference type="ARBA" id="ARBA00022723"/>
    </source>
</evidence>
<proteinExistence type="inferred from homology"/>
<sequence>MYPSVAHQIDLGCLTTTEPVPFALAFDRAQSVVDGRILNPFWRISEPLTAKVTIMVRSNSPLPSLIAQFGLRIVVERRNDPLKDTYNDLLSFFMRSKSETGEEPSDRELSDIVLNMIIAGRDTTAQALSWTFYMLSKNPTVEAKLVEEIMQTLGDAQVPNYDQVKTMRYANAVFHETLRYKPRHLIIPTILLFPTFPPTSLYPSVPKESKQAVADDILPDGTMVDAGTIVMWIPYAMGRSRAIWGEDASEYKPERWLGETDLQPSSWDYPVFNGGPRICLGKSMAELEGVYVLVSILRRFKVTVRNLDDVTYDNSLTLPMRNGLMCNFEKRV</sequence>
<comment type="similarity">
    <text evidence="1 6">Belongs to the cytochrome P450 family.</text>
</comment>
<protein>
    <submittedName>
        <fullName evidence="7">Cytochrome P450</fullName>
    </submittedName>
</protein>
<organism evidence="7 8">
    <name type="scientific">Blyttiomyces helicus</name>
    <dbReference type="NCBI Taxonomy" id="388810"/>
    <lineage>
        <taxon>Eukaryota</taxon>
        <taxon>Fungi</taxon>
        <taxon>Fungi incertae sedis</taxon>
        <taxon>Chytridiomycota</taxon>
        <taxon>Chytridiomycota incertae sedis</taxon>
        <taxon>Chytridiomycetes</taxon>
        <taxon>Chytridiomycetes incertae sedis</taxon>
        <taxon>Blyttiomyces</taxon>
    </lineage>
</organism>
<dbReference type="InterPro" id="IPR017972">
    <property type="entry name" value="Cyt_P450_CS"/>
</dbReference>
<name>A0A4P9VYB5_9FUNG</name>
<evidence type="ECO:0000256" key="3">
    <source>
        <dbReference type="ARBA" id="ARBA00023002"/>
    </source>
</evidence>
<evidence type="ECO:0000256" key="1">
    <source>
        <dbReference type="ARBA" id="ARBA00010617"/>
    </source>
</evidence>